<dbReference type="STRING" id="1423792.FD09_GL000115"/>
<gene>
    <name evidence="3" type="ORF">FD09_GL000115</name>
</gene>
<protein>
    <recommendedName>
        <fullName evidence="1">Fructosamine deglycase</fullName>
        <ecNumber evidence="1">3.5.-.-</ecNumber>
    </recommendedName>
</protein>
<comment type="function">
    <text evidence="1">Catalyzes the conversion of a range of fructosamine 6-phosphates to glucose 6-phosphate and a free amino acid.</text>
</comment>
<dbReference type="GO" id="GO:0006002">
    <property type="term" value="P:fructose 6-phosphate metabolic process"/>
    <property type="evidence" value="ECO:0007669"/>
    <property type="project" value="TreeGrafter"/>
</dbReference>
<keyword evidence="1" id="KW-0378">Hydrolase</keyword>
<evidence type="ECO:0000313" key="3">
    <source>
        <dbReference type="EMBL" id="KRL14467.1"/>
    </source>
</evidence>
<dbReference type="PANTHER" id="PTHR10937">
    <property type="entry name" value="GLUCOSAMINE--FRUCTOSE-6-PHOSPHATE AMINOTRANSFERASE, ISOMERIZING"/>
    <property type="match status" value="1"/>
</dbReference>
<name>A0A0R1NBT8_9LACO</name>
<feature type="domain" description="SIS" evidence="2">
    <location>
        <begin position="26"/>
        <end position="157"/>
    </location>
</feature>
<dbReference type="InterPro" id="IPR046348">
    <property type="entry name" value="SIS_dom_sf"/>
</dbReference>
<evidence type="ECO:0000259" key="2">
    <source>
        <dbReference type="PROSITE" id="PS51464"/>
    </source>
</evidence>
<dbReference type="SUPFAM" id="SSF53697">
    <property type="entry name" value="SIS domain"/>
    <property type="match status" value="1"/>
</dbReference>
<dbReference type="OrthoDB" id="9782098at2"/>
<dbReference type="AlphaFoldDB" id="A0A0R1NBT8"/>
<comment type="caution">
    <text evidence="3">The sequence shown here is derived from an EMBL/GenBank/DDBJ whole genome shotgun (WGS) entry which is preliminary data.</text>
</comment>
<dbReference type="PIRSF" id="PIRSF009290">
    <property type="entry name" value="FrlB"/>
    <property type="match status" value="1"/>
</dbReference>
<reference evidence="3 4" key="1">
    <citation type="journal article" date="2015" name="Genome Announc.">
        <title>Expanding the biotechnology potential of lactobacilli through comparative genomics of 213 strains and associated genera.</title>
        <authorList>
            <person name="Sun Z."/>
            <person name="Harris H.M."/>
            <person name="McCann A."/>
            <person name="Guo C."/>
            <person name="Argimon S."/>
            <person name="Zhang W."/>
            <person name="Yang X."/>
            <person name="Jeffery I.B."/>
            <person name="Cooney J.C."/>
            <person name="Kagawa T.F."/>
            <person name="Liu W."/>
            <person name="Song Y."/>
            <person name="Salvetti E."/>
            <person name="Wrobel A."/>
            <person name="Rasinkangas P."/>
            <person name="Parkhill J."/>
            <person name="Rea M.C."/>
            <person name="O'Sullivan O."/>
            <person name="Ritari J."/>
            <person name="Douillard F.P."/>
            <person name="Paul Ross R."/>
            <person name="Yang R."/>
            <person name="Briner A.E."/>
            <person name="Felis G.E."/>
            <person name="de Vos W.M."/>
            <person name="Barrangou R."/>
            <person name="Klaenhammer T.R."/>
            <person name="Caufield P.W."/>
            <person name="Cui Y."/>
            <person name="Zhang H."/>
            <person name="O'Toole P.W."/>
        </authorList>
    </citation>
    <scope>NUCLEOTIDE SEQUENCE [LARGE SCALE GENOMIC DNA]</scope>
    <source>
        <strain evidence="3 4">DSM 12744</strain>
    </source>
</reference>
<dbReference type="GO" id="GO:0006047">
    <property type="term" value="P:UDP-N-acetylglucosamine metabolic process"/>
    <property type="evidence" value="ECO:0007669"/>
    <property type="project" value="TreeGrafter"/>
</dbReference>
<dbReference type="RefSeq" id="WP_057817201.1">
    <property type="nucleotide sequence ID" value="NZ_AZEC01000001.1"/>
</dbReference>
<dbReference type="EC" id="3.5.-.-" evidence="1"/>
<proteinExistence type="predicted"/>
<accession>A0A0R1NBT8</accession>
<dbReference type="Proteomes" id="UP000051330">
    <property type="component" value="Unassembled WGS sequence"/>
</dbReference>
<dbReference type="GO" id="GO:0016787">
    <property type="term" value="F:hydrolase activity"/>
    <property type="evidence" value="ECO:0007669"/>
    <property type="project" value="UniProtKB-KW"/>
</dbReference>
<dbReference type="GO" id="GO:0016853">
    <property type="term" value="F:isomerase activity"/>
    <property type="evidence" value="ECO:0007669"/>
    <property type="project" value="UniProtKB-KW"/>
</dbReference>
<keyword evidence="1" id="KW-0119">Carbohydrate metabolism</keyword>
<dbReference type="InterPro" id="IPR001347">
    <property type="entry name" value="SIS_dom"/>
</dbReference>
<dbReference type="InterPro" id="IPR024713">
    <property type="entry name" value="Fructosamine_deglycase_FrlB"/>
</dbReference>
<evidence type="ECO:0000313" key="4">
    <source>
        <dbReference type="Proteomes" id="UP000051330"/>
    </source>
</evidence>
<keyword evidence="4" id="KW-1185">Reference proteome</keyword>
<sequence>MLKFDKEKTLENVKGALALRPEINAVVDEINTNGYSNVMWLGIGGTYASAMQVVVHMKERSAIETFYENAAEYLTTGNRRVTDKTLVVLSSVSGSTEEIVEAVEKIKKEVGATILGFIDNDQAPLASMVTHLISYPTDEQLKFFMVADRLMYLAGEFPDYDEFYKEMDEHFANDIVNVEESADAFGLQFAEKHHEDDIHYFVGAGNQWGATYSYAMCYWEEQHWLKTKSIEAPEFFHGMFEIVERDTPVTVYVGEDSQRSLSERVANFLPQICGNYTVIDSKEYDLPGISEKYRGTLSPFIFHAINNRIDAHIEHINRHPMDIRRYYRQLQY</sequence>
<dbReference type="GO" id="GO:0097367">
    <property type="term" value="F:carbohydrate derivative binding"/>
    <property type="evidence" value="ECO:0007669"/>
    <property type="project" value="InterPro"/>
</dbReference>
<organism evidence="3 4">
    <name type="scientific">Schleiferilactobacillus perolens DSM 12744</name>
    <dbReference type="NCBI Taxonomy" id="1423792"/>
    <lineage>
        <taxon>Bacteria</taxon>
        <taxon>Bacillati</taxon>
        <taxon>Bacillota</taxon>
        <taxon>Bacilli</taxon>
        <taxon>Lactobacillales</taxon>
        <taxon>Lactobacillaceae</taxon>
        <taxon>Schleiferilactobacillus</taxon>
    </lineage>
</organism>
<dbReference type="GO" id="GO:0006487">
    <property type="term" value="P:protein N-linked glycosylation"/>
    <property type="evidence" value="ECO:0007669"/>
    <property type="project" value="TreeGrafter"/>
</dbReference>
<dbReference type="GO" id="GO:0004360">
    <property type="term" value="F:glutamine-fructose-6-phosphate transaminase (isomerizing) activity"/>
    <property type="evidence" value="ECO:0007669"/>
    <property type="project" value="TreeGrafter"/>
</dbReference>
<dbReference type="PANTHER" id="PTHR10937:SF14">
    <property type="entry name" value="FRUCTOSELYSINE 6-PHOSPHATE DEGLYCASE"/>
    <property type="match status" value="1"/>
</dbReference>
<comment type="subunit">
    <text evidence="1">Homooctamer.</text>
</comment>
<dbReference type="Gene3D" id="3.40.50.10490">
    <property type="entry name" value="Glucose-6-phosphate isomerase like protein, domain 1"/>
    <property type="match status" value="2"/>
</dbReference>
<dbReference type="EMBL" id="AZEC01000001">
    <property type="protein sequence ID" value="KRL14467.1"/>
    <property type="molecule type" value="Genomic_DNA"/>
</dbReference>
<evidence type="ECO:0000256" key="1">
    <source>
        <dbReference type="PIRNR" id="PIRNR009290"/>
    </source>
</evidence>
<dbReference type="PROSITE" id="PS51464">
    <property type="entry name" value="SIS"/>
    <property type="match status" value="1"/>
</dbReference>
<keyword evidence="3" id="KW-0413">Isomerase</keyword>
<dbReference type="Pfam" id="PF01380">
    <property type="entry name" value="SIS"/>
    <property type="match status" value="1"/>
</dbReference>
<dbReference type="InterPro" id="IPR035488">
    <property type="entry name" value="FrlB_SIS"/>
</dbReference>
<dbReference type="PATRIC" id="fig|1423792.3.peg.118"/>
<dbReference type="CDD" id="cd05710">
    <property type="entry name" value="SIS_1"/>
    <property type="match status" value="1"/>
</dbReference>